<dbReference type="EMBL" id="LFYR01001623">
    <property type="protein sequence ID" value="KMZ60351.1"/>
    <property type="molecule type" value="Genomic_DNA"/>
</dbReference>
<evidence type="ECO:0000256" key="9">
    <source>
        <dbReference type="RuleBase" id="RU363078"/>
    </source>
</evidence>
<comment type="function">
    <text evidence="8 9">Acts as a Mg(2+) transporter. Can also transport other divalent cations such as Fe(2+), Sr(2+), Ba(2+), Mn(2+) and Co(2+) but to a much less extent than Mg(2+).</text>
</comment>
<comment type="caution">
    <text evidence="10">The sequence shown here is derived from an EMBL/GenBank/DDBJ whole genome shotgun (WGS) entry which is preliminary data.</text>
</comment>
<dbReference type="InterPro" id="IPR008521">
    <property type="entry name" value="Mg_trans_NIPA"/>
</dbReference>
<dbReference type="GO" id="GO:0005769">
    <property type="term" value="C:early endosome"/>
    <property type="evidence" value="ECO:0007669"/>
    <property type="project" value="UniProtKB-SubCell"/>
</dbReference>
<dbReference type="GO" id="GO:0015095">
    <property type="term" value="F:magnesium ion transmembrane transporter activity"/>
    <property type="evidence" value="ECO:0007669"/>
    <property type="project" value="UniProtKB-UniRule"/>
</dbReference>
<dbReference type="PANTHER" id="PTHR12570:SF20">
    <property type="entry name" value="MAGNESIUM TRANSPORTER NIPA1-RELATED"/>
    <property type="match status" value="1"/>
</dbReference>
<dbReference type="OrthoDB" id="6428174at2759"/>
<proteinExistence type="inferred from homology"/>
<accession>A0A0K9NU77</accession>
<keyword evidence="9" id="KW-0406">Ion transport</keyword>
<dbReference type="GO" id="GO:0016020">
    <property type="term" value="C:membrane"/>
    <property type="evidence" value="ECO:0000318"/>
    <property type="project" value="GO_Central"/>
</dbReference>
<evidence type="ECO:0000256" key="4">
    <source>
        <dbReference type="ARBA" id="ARBA00022692"/>
    </source>
</evidence>
<dbReference type="AlphaFoldDB" id="A0A0K9NU77"/>
<feature type="transmembrane region" description="Helical" evidence="9">
    <location>
        <begin position="6"/>
        <end position="25"/>
    </location>
</feature>
<dbReference type="GO" id="GO:0015693">
    <property type="term" value="P:magnesium ion transport"/>
    <property type="evidence" value="ECO:0000318"/>
    <property type="project" value="GO_Central"/>
</dbReference>
<sequence>MVTDNTKGLLLAISSSIFIGSSFIIKKKGLMNAGNNGVRAGMGGHTYLYEPWWWLGMITMIGGEIANFTAYAFAPAILVTPLGALSIIFSALLAHFCLDEKLHIFGVLGCIFCVVGSITIVLHAPSEKIIDSVKEIWKLATEPGFIVYVCVVVVLVAILIFKFVPSHGQTHMVIYIGICSLMGSITVMSVKALAIALKLSFSGDNQFIYVQTWVFTFVAITCIVLQLNYLNKALDTFNTAVVSPVYFVSFTSLTIFASIIMFKDWNSQNATHILSELCGFVTIIGGSFLLHKTKDMGNIDRKCLKNANQPIQEDIELTIE</sequence>
<feature type="transmembrane region" description="Helical" evidence="9">
    <location>
        <begin position="273"/>
        <end position="291"/>
    </location>
</feature>
<feature type="transmembrane region" description="Helical" evidence="9">
    <location>
        <begin position="241"/>
        <end position="261"/>
    </location>
</feature>
<protein>
    <recommendedName>
        <fullName evidence="9">Probable magnesium transporter</fullName>
    </recommendedName>
</protein>
<evidence type="ECO:0000256" key="7">
    <source>
        <dbReference type="ARBA" id="ARBA00023136"/>
    </source>
</evidence>
<reference evidence="11" key="1">
    <citation type="journal article" date="2016" name="Nature">
        <title>The genome of the seagrass Zostera marina reveals angiosperm adaptation to the sea.</title>
        <authorList>
            <person name="Olsen J.L."/>
            <person name="Rouze P."/>
            <person name="Verhelst B."/>
            <person name="Lin Y.-C."/>
            <person name="Bayer T."/>
            <person name="Collen J."/>
            <person name="Dattolo E."/>
            <person name="De Paoli E."/>
            <person name="Dittami S."/>
            <person name="Maumus F."/>
            <person name="Michel G."/>
            <person name="Kersting A."/>
            <person name="Lauritano C."/>
            <person name="Lohaus R."/>
            <person name="Toepel M."/>
            <person name="Tonon T."/>
            <person name="Vanneste K."/>
            <person name="Amirebrahimi M."/>
            <person name="Brakel J."/>
            <person name="Bostroem C."/>
            <person name="Chovatia M."/>
            <person name="Grimwood J."/>
            <person name="Jenkins J.W."/>
            <person name="Jueterbock A."/>
            <person name="Mraz A."/>
            <person name="Stam W.T."/>
            <person name="Tice H."/>
            <person name="Bornberg-Bauer E."/>
            <person name="Green P.J."/>
            <person name="Pearson G.A."/>
            <person name="Procaccini G."/>
            <person name="Duarte C.M."/>
            <person name="Schmutz J."/>
            <person name="Reusch T.B.H."/>
            <person name="Van de Peer Y."/>
        </authorList>
    </citation>
    <scope>NUCLEOTIDE SEQUENCE [LARGE SCALE GENOMIC DNA]</scope>
    <source>
        <strain evidence="11">cv. Finnish</strain>
    </source>
</reference>
<evidence type="ECO:0000256" key="1">
    <source>
        <dbReference type="ARBA" id="ARBA00004141"/>
    </source>
</evidence>
<keyword evidence="11" id="KW-1185">Reference proteome</keyword>
<dbReference type="GO" id="GO:0005886">
    <property type="term" value="C:plasma membrane"/>
    <property type="evidence" value="ECO:0007669"/>
    <property type="project" value="UniProtKB-SubCell"/>
</dbReference>
<keyword evidence="4 9" id="KW-0812">Transmembrane</keyword>
<gene>
    <name evidence="10" type="ORF">ZOSMA_5G02180</name>
</gene>
<feature type="transmembrane region" description="Helical" evidence="9">
    <location>
        <begin position="172"/>
        <end position="196"/>
    </location>
</feature>
<keyword evidence="7 9" id="KW-0472">Membrane</keyword>
<dbReference type="InterPro" id="IPR037185">
    <property type="entry name" value="EmrE-like"/>
</dbReference>
<keyword evidence="5 9" id="KW-0967">Endosome</keyword>
<keyword evidence="9" id="KW-1003">Cell membrane</keyword>
<keyword evidence="6 9" id="KW-1133">Transmembrane helix</keyword>
<dbReference type="OMA" id="MGAGEVC"/>
<comment type="subcellular location">
    <subcellularLocation>
        <location evidence="9">Cell membrane</location>
        <topology evidence="9">Multi-pass membrane protein</topology>
    </subcellularLocation>
    <subcellularLocation>
        <location evidence="9">Early endosome</location>
    </subcellularLocation>
    <subcellularLocation>
        <location evidence="1">Membrane</location>
        <topology evidence="1">Multi-pass membrane protein</topology>
    </subcellularLocation>
</comment>
<comment type="subunit">
    <text evidence="3 9">Homodimer.</text>
</comment>
<keyword evidence="9" id="KW-0460">Magnesium</keyword>
<feature type="transmembrane region" description="Helical" evidence="9">
    <location>
        <begin position="208"/>
        <end position="229"/>
    </location>
</feature>
<dbReference type="PANTHER" id="PTHR12570">
    <property type="match status" value="1"/>
</dbReference>
<evidence type="ECO:0000313" key="11">
    <source>
        <dbReference type="Proteomes" id="UP000036987"/>
    </source>
</evidence>
<name>A0A0K9NU77_ZOSMR</name>
<keyword evidence="9" id="KW-0813">Transport</keyword>
<evidence type="ECO:0000256" key="8">
    <source>
        <dbReference type="ARBA" id="ARBA00025284"/>
    </source>
</evidence>
<feature type="transmembrane region" description="Helical" evidence="9">
    <location>
        <begin position="105"/>
        <end position="125"/>
    </location>
</feature>
<dbReference type="Pfam" id="PF05653">
    <property type="entry name" value="Mg_trans_NIPA"/>
    <property type="match status" value="1"/>
</dbReference>
<evidence type="ECO:0000256" key="2">
    <source>
        <dbReference type="ARBA" id="ARBA00007001"/>
    </source>
</evidence>
<dbReference type="SUPFAM" id="SSF103481">
    <property type="entry name" value="Multidrug resistance efflux transporter EmrE"/>
    <property type="match status" value="1"/>
</dbReference>
<dbReference type="Proteomes" id="UP000036987">
    <property type="component" value="Unassembled WGS sequence"/>
</dbReference>
<organism evidence="10 11">
    <name type="scientific">Zostera marina</name>
    <name type="common">Eelgrass</name>
    <dbReference type="NCBI Taxonomy" id="29655"/>
    <lineage>
        <taxon>Eukaryota</taxon>
        <taxon>Viridiplantae</taxon>
        <taxon>Streptophyta</taxon>
        <taxon>Embryophyta</taxon>
        <taxon>Tracheophyta</taxon>
        <taxon>Spermatophyta</taxon>
        <taxon>Magnoliopsida</taxon>
        <taxon>Liliopsida</taxon>
        <taxon>Zosteraceae</taxon>
        <taxon>Zostera</taxon>
    </lineage>
</organism>
<feature type="transmembrane region" description="Helical" evidence="9">
    <location>
        <begin position="145"/>
        <end position="165"/>
    </location>
</feature>
<feature type="transmembrane region" description="Helical" evidence="9">
    <location>
        <begin position="79"/>
        <end position="98"/>
    </location>
</feature>
<evidence type="ECO:0000256" key="6">
    <source>
        <dbReference type="ARBA" id="ARBA00022989"/>
    </source>
</evidence>
<evidence type="ECO:0000256" key="5">
    <source>
        <dbReference type="ARBA" id="ARBA00022753"/>
    </source>
</evidence>
<evidence type="ECO:0000256" key="3">
    <source>
        <dbReference type="ARBA" id="ARBA00011738"/>
    </source>
</evidence>
<comment type="similarity">
    <text evidence="2 9">Belongs to the NIPA (TC 2.A.7) family.</text>
</comment>
<evidence type="ECO:0000313" key="10">
    <source>
        <dbReference type="EMBL" id="KMZ60351.1"/>
    </source>
</evidence>